<evidence type="ECO:0000313" key="1">
    <source>
        <dbReference type="EMBL" id="CAD8055112.1"/>
    </source>
</evidence>
<dbReference type="AlphaFoldDB" id="A0A8S1KPR3"/>
<name>A0A8S1KPR3_PARPR</name>
<gene>
    <name evidence="1" type="ORF">PPRIM_AZ9-3.1.T0230013</name>
    <name evidence="2" type="ORF">PPRIM_AZ9-3.1.T1600012</name>
</gene>
<keyword evidence="3" id="KW-1185">Reference proteome</keyword>
<accession>A0A8S1KPR3</accession>
<dbReference type="Proteomes" id="UP000688137">
    <property type="component" value="Unassembled WGS sequence"/>
</dbReference>
<organism evidence="1 3">
    <name type="scientific">Paramecium primaurelia</name>
    <dbReference type="NCBI Taxonomy" id="5886"/>
    <lineage>
        <taxon>Eukaryota</taxon>
        <taxon>Sar</taxon>
        <taxon>Alveolata</taxon>
        <taxon>Ciliophora</taxon>
        <taxon>Intramacronucleata</taxon>
        <taxon>Oligohymenophorea</taxon>
        <taxon>Peniculida</taxon>
        <taxon>Parameciidae</taxon>
        <taxon>Paramecium</taxon>
    </lineage>
</organism>
<dbReference type="EMBL" id="CAJJDM010000021">
    <property type="protein sequence ID" value="CAD8055112.1"/>
    <property type="molecule type" value="Genomic_DNA"/>
</dbReference>
<dbReference type="EMBL" id="CAJJDM010000165">
    <property type="protein sequence ID" value="CAD8114443.1"/>
    <property type="molecule type" value="Genomic_DNA"/>
</dbReference>
<proteinExistence type="predicted"/>
<comment type="caution">
    <text evidence="1">The sequence shown here is derived from an EMBL/GenBank/DDBJ whole genome shotgun (WGS) entry which is preliminary data.</text>
</comment>
<reference evidence="1" key="1">
    <citation type="submission" date="2021-01" db="EMBL/GenBank/DDBJ databases">
        <authorList>
            <consortium name="Genoscope - CEA"/>
            <person name="William W."/>
        </authorList>
    </citation>
    <scope>NUCLEOTIDE SEQUENCE</scope>
</reference>
<protein>
    <submittedName>
        <fullName evidence="1">Uncharacterized protein</fullName>
    </submittedName>
</protein>
<evidence type="ECO:0000313" key="2">
    <source>
        <dbReference type="EMBL" id="CAD8114443.1"/>
    </source>
</evidence>
<evidence type="ECO:0000313" key="3">
    <source>
        <dbReference type="Proteomes" id="UP000688137"/>
    </source>
</evidence>
<sequence>MIGINSQIKKNQFDTSYKIILRQKQQKFQLINRINLATFSTINYEPSIREEKKFYPYHHNQYYLLLSKLFFPDLTGYSLFEKNQKKNAYQNYHIGKIQNKMMRILKKLSNKIKEKVSVTIQQTQYFCQLKFIILDFLLIIEAPAKNWESITMNKVVKIALKNQKDDAYPSVLNLLCVFFQLAQLQFGKDFLNQSKDYSYQFSLLKVNQINEQVKILIQPLVISIILNMSLLKSIQYQNNLQQCLFFVHDFWILHIMIQIQSAYWLDCTRNESESLEIKLDLTQNSVKEFSVLLDQKFIQEKLGACIGRVGYFCRQWLFKN</sequence>